<accession>A0A7V1PTL3</accession>
<keyword evidence="2" id="KW-0067">ATP-binding</keyword>
<dbReference type="InterPro" id="IPR000182">
    <property type="entry name" value="GNAT_dom"/>
</dbReference>
<evidence type="ECO:0000256" key="2">
    <source>
        <dbReference type="ARBA" id="ARBA00022840"/>
    </source>
</evidence>
<dbReference type="Gene3D" id="3.40.50.12780">
    <property type="entry name" value="N-terminal domain of ligase-like"/>
    <property type="match status" value="1"/>
</dbReference>
<dbReference type="PROSITE" id="PS00455">
    <property type="entry name" value="AMP_BINDING"/>
    <property type="match status" value="1"/>
</dbReference>
<reference evidence="4" key="1">
    <citation type="journal article" date="2020" name="mSystems">
        <title>Genome- and Community-Level Interaction Insights into Carbon Utilization and Element Cycling Functions of Hydrothermarchaeota in Hydrothermal Sediment.</title>
        <authorList>
            <person name="Zhou Z."/>
            <person name="Liu Y."/>
            <person name="Xu W."/>
            <person name="Pan J."/>
            <person name="Luo Z.H."/>
            <person name="Li M."/>
        </authorList>
    </citation>
    <scope>NUCLEOTIDE SEQUENCE [LARGE SCALE GENOMIC DNA]</scope>
    <source>
        <strain evidence="4">HyVt-456</strain>
    </source>
</reference>
<organism evidence="4">
    <name type="scientific">Caldithrix abyssi</name>
    <dbReference type="NCBI Taxonomy" id="187145"/>
    <lineage>
        <taxon>Bacteria</taxon>
        <taxon>Pseudomonadati</taxon>
        <taxon>Calditrichota</taxon>
        <taxon>Calditrichia</taxon>
        <taxon>Calditrichales</taxon>
        <taxon>Calditrichaceae</taxon>
        <taxon>Caldithrix</taxon>
    </lineage>
</organism>
<dbReference type="EMBL" id="DRLD01000057">
    <property type="protein sequence ID" value="HED09447.1"/>
    <property type="molecule type" value="Genomic_DNA"/>
</dbReference>
<dbReference type="GO" id="GO:0016747">
    <property type="term" value="F:acyltransferase activity, transferring groups other than amino-acyl groups"/>
    <property type="evidence" value="ECO:0007669"/>
    <property type="project" value="InterPro"/>
</dbReference>
<gene>
    <name evidence="4" type="ORF">ENJ10_02055</name>
</gene>
<dbReference type="Gene3D" id="3.40.630.30">
    <property type="match status" value="1"/>
</dbReference>
<dbReference type="Pfam" id="PF23562">
    <property type="entry name" value="AMP-binding_C_3"/>
    <property type="match status" value="1"/>
</dbReference>
<dbReference type="GO" id="GO:0016020">
    <property type="term" value="C:membrane"/>
    <property type="evidence" value="ECO:0007669"/>
    <property type="project" value="TreeGrafter"/>
</dbReference>
<dbReference type="SUPFAM" id="SSF55729">
    <property type="entry name" value="Acyl-CoA N-acyltransferases (Nat)"/>
    <property type="match status" value="1"/>
</dbReference>
<protein>
    <submittedName>
        <fullName evidence="4">GNAT family N-acetyltransferase</fullName>
    </submittedName>
</protein>
<dbReference type="Pfam" id="PF00501">
    <property type="entry name" value="AMP-binding"/>
    <property type="match status" value="1"/>
</dbReference>
<dbReference type="InterPro" id="IPR016181">
    <property type="entry name" value="Acyl_CoA_acyltransferase"/>
</dbReference>
<dbReference type="InterPro" id="IPR042099">
    <property type="entry name" value="ANL_N_sf"/>
</dbReference>
<evidence type="ECO:0000313" key="4">
    <source>
        <dbReference type="EMBL" id="HED09447.1"/>
    </source>
</evidence>
<sequence length="1606" mass="186068">MSLNFNENESWIHSISAGEGSQSRAEVDEIGNILNTFIKHTLEVEAEAFEQTWDKITTAACGSNMLSTLAERLHVDAFFQFGQFLLLESEKKATPGIKTAIGHYLNFFRQPVFLKRIYGQKRWEPLILSLIQAADFTVGALFRQRRAQYGRKPLFNLIHPHSITAYSWEECQEKIDRFKKGLAALLWQEDHFDKVAFLTENSLDMALLDLACLTSGMVNVMIPANSVPQHIAYILGQTRARVLLVADDKQLAKVKTIKDKVPDLEQVVLLRGSSIEPWVMPLGEMVKAGNNVDDSLFDLRGKQLKSDHLATIMYTSGTTGDPKGIMFSHTNLVYKRFCRAMALPDIGSGDRLLAYLPLFHTFGRYLEMLGSVFWGAEYFFMENPALETMLDNMKRVQPTIFISIPKKWYQLYNHIKTKIDLEFDPPEKIRKTFQRESGGKLRWGLSAAGFLEPEVFKTFQANGIELMSGFGMTEATGGITMTPPGRYKENSLGTALPGIEIRLAGDGEMLIRGGYVMMRYYEGDDSVPADTHSWLPTGDVMQMDEEKNYFIIDRKKEIYKNIKGETIAPQKIENYFRDFKLIRQVFLVGDHRQFNSLLIYPNREDEQYQNMDDNTRHDYFASVVVTVNNFLAPFERIVDFREIERPFSEAEGELTPKGTYKRRVIEKHFDAVINEMYHKNYISEQCCGYEIRLPNWFLREKGCLTGDVLVNRNGISIPKYKQKLNLKFPKKERVRIGDYYFTCRGERLDFQIILANPVYWLGNKGIVDFAGETIYQWYRLDTPGLAITFADVARRPKIRRDEQSRFQAIFEGGEYSLEGLHLAAIHLQSPQEDHYNRACDYLGFILEDDSQPLFNLARELTRRPALVSVSAARARLFLTGIRYHRPEEFPGVLYDYLKTDPHLLEDTEMMARFIESARGDAYVDGVYRVLKRLVRELPDANIFEESAVPSLLTILAEYGIKHPTKYKKVRQMIVRFQLMDKSAPRLSRRARQARIRLLKGFRQWLGDNQAVAVDVETGEEYQWQDVITFEETISEEDRQHLLRAIEQTSLVREAIFLLSGGSMVRLYDIPTGGMWISLIEENARSRQFRLAIQTRYQGAYDITLCLDRTTPPPRLRNEINWLVHIGAVKKGEFLVDSFGGYWAEWHLWTKAYSANISVERFIQRQLRRGRSQNEKRVYHFWPFVVWSAAWAHVQFWKRSYFTLSVRDKSAGNIVIPSHDYQTGIKLISISERKATTSLTTLLKEFHKEFVKATTDTFPILKQGPMWDYLFAAVIDCFGEEKGLERLESIAREDKGKSTFSRHLRGFILHMKEQGYIPKMLYFATRRFQRWLQLNHEASLSAQARTLNELYVTYRLDELETRHPETRTKFFLNTVFAQSSPELKKALAQLIRKIHAENYSADEIVKQVSLLEKSLKLSENEAYFLTRLSYPHLKPSDMAEFVNLQHGGKMHADVVVHLEDYDGETYMVRRPVTPKEISRLHQIFIEAQMPVSFRPDHQFMVAVSQRGHIIGGLFYNYIDAKTVYMEKIVVADRYRRKGISEGLMYEFFNRLRGEHVNTVTTGFLRPEYFYRFGFKVERKYSGLVKDLTKNEERGIETIAQASDYDGA</sequence>
<dbReference type="InterPro" id="IPR020845">
    <property type="entry name" value="AMP-binding_CS"/>
</dbReference>
<dbReference type="PROSITE" id="PS51186">
    <property type="entry name" value="GNAT"/>
    <property type="match status" value="1"/>
</dbReference>
<dbReference type="GO" id="GO:0004467">
    <property type="term" value="F:long-chain fatty acid-CoA ligase activity"/>
    <property type="evidence" value="ECO:0007669"/>
    <property type="project" value="TreeGrafter"/>
</dbReference>
<dbReference type="Proteomes" id="UP000886005">
    <property type="component" value="Unassembled WGS sequence"/>
</dbReference>
<dbReference type="Pfam" id="PF00583">
    <property type="entry name" value="Acetyltransf_1"/>
    <property type="match status" value="1"/>
</dbReference>
<evidence type="ECO:0000259" key="3">
    <source>
        <dbReference type="PROSITE" id="PS51186"/>
    </source>
</evidence>
<keyword evidence="1" id="KW-0547">Nucleotide-binding</keyword>
<dbReference type="InterPro" id="IPR000873">
    <property type="entry name" value="AMP-dep_synth/lig_dom"/>
</dbReference>
<feature type="domain" description="N-acetyltransferase" evidence="3">
    <location>
        <begin position="1466"/>
        <end position="1595"/>
    </location>
</feature>
<dbReference type="SUPFAM" id="SSF56801">
    <property type="entry name" value="Acetyl-CoA synthetase-like"/>
    <property type="match status" value="1"/>
</dbReference>
<proteinExistence type="predicted"/>
<dbReference type="PANTHER" id="PTHR43272:SF33">
    <property type="entry name" value="AMP-BINDING DOMAIN-CONTAINING PROTEIN-RELATED"/>
    <property type="match status" value="1"/>
</dbReference>
<dbReference type="GO" id="GO:0005524">
    <property type="term" value="F:ATP binding"/>
    <property type="evidence" value="ECO:0007669"/>
    <property type="project" value="UniProtKB-KW"/>
</dbReference>
<evidence type="ECO:0000256" key="1">
    <source>
        <dbReference type="ARBA" id="ARBA00022741"/>
    </source>
</evidence>
<name>A0A7V1PTL3_CALAY</name>
<comment type="caution">
    <text evidence="4">The sequence shown here is derived from an EMBL/GenBank/DDBJ whole genome shotgun (WGS) entry which is preliminary data.</text>
</comment>
<dbReference type="PANTHER" id="PTHR43272">
    <property type="entry name" value="LONG-CHAIN-FATTY-ACID--COA LIGASE"/>
    <property type="match status" value="1"/>
</dbReference>